<keyword evidence="1 2" id="KW-0378">Hydrolase</keyword>
<accession>H5T8T2</accession>
<protein>
    <submittedName>
        <fullName evidence="2">Acyl-CoA thioester hydrolase</fullName>
        <ecNumber evidence="2">3.1.2.-</ecNumber>
    </submittedName>
</protein>
<evidence type="ECO:0000313" key="2">
    <source>
        <dbReference type="EMBL" id="GAB54709.1"/>
    </source>
</evidence>
<keyword evidence="3" id="KW-1185">Reference proteome</keyword>
<dbReference type="PANTHER" id="PTHR31793">
    <property type="entry name" value="4-HYDROXYBENZOYL-COA THIOESTERASE FAMILY MEMBER"/>
    <property type="match status" value="1"/>
</dbReference>
<dbReference type="OrthoDB" id="9801517at2"/>
<dbReference type="InterPro" id="IPR029069">
    <property type="entry name" value="HotDog_dom_sf"/>
</dbReference>
<dbReference type="PANTHER" id="PTHR31793:SF37">
    <property type="entry name" value="ACYL-COA THIOESTER HYDROLASE YBGC"/>
    <property type="match status" value="1"/>
</dbReference>
<dbReference type="STRING" id="56804.BAE46_07825"/>
<dbReference type="InterPro" id="IPR050563">
    <property type="entry name" value="4-hydroxybenzoyl-CoA_TE"/>
</dbReference>
<dbReference type="eggNOG" id="COG0824">
    <property type="taxonomic scope" value="Bacteria"/>
</dbReference>
<evidence type="ECO:0000256" key="1">
    <source>
        <dbReference type="ARBA" id="ARBA00022801"/>
    </source>
</evidence>
<dbReference type="AlphaFoldDB" id="H5T8T2"/>
<organism evidence="2 3">
    <name type="scientific">Glaciecola punicea ACAM 611</name>
    <dbReference type="NCBI Taxonomy" id="1121923"/>
    <lineage>
        <taxon>Bacteria</taxon>
        <taxon>Pseudomonadati</taxon>
        <taxon>Pseudomonadota</taxon>
        <taxon>Gammaproteobacteria</taxon>
        <taxon>Alteromonadales</taxon>
        <taxon>Alteromonadaceae</taxon>
        <taxon>Glaciecola</taxon>
    </lineage>
</organism>
<dbReference type="EMBL" id="BAET01000007">
    <property type="protein sequence ID" value="GAB54709.1"/>
    <property type="molecule type" value="Genomic_DNA"/>
</dbReference>
<dbReference type="CDD" id="cd00586">
    <property type="entry name" value="4HBT"/>
    <property type="match status" value="1"/>
</dbReference>
<name>H5T8T2_9ALTE</name>
<reference evidence="2 3" key="1">
    <citation type="journal article" date="2012" name="J. Bacteriol.">
        <title>Genome sequence of proteorhodopsin-containing sea ice bacterium Glaciecola punicea ACAM 611T.</title>
        <authorList>
            <person name="Qin Q.-L."/>
            <person name="Xie B.-B."/>
            <person name="Shu Y.-L."/>
            <person name="Rong J.-C."/>
            <person name="Zhao D.-L."/>
            <person name="Zhang X.-Y."/>
            <person name="Chen X.-L."/>
            <person name="Zhou B.-C."/>
            <person name="Zhanga Y.-Z."/>
        </authorList>
    </citation>
    <scope>NUCLEOTIDE SEQUENCE [LARGE SCALE GENOMIC DNA]</scope>
    <source>
        <strain evidence="2 3">ACAM 611</strain>
    </source>
</reference>
<dbReference type="GO" id="GO:0047617">
    <property type="term" value="F:fatty acyl-CoA hydrolase activity"/>
    <property type="evidence" value="ECO:0007669"/>
    <property type="project" value="TreeGrafter"/>
</dbReference>
<dbReference type="EC" id="3.1.2.-" evidence="2"/>
<gene>
    <name evidence="2" type="primary">ybgC</name>
    <name evidence="2" type="ORF">GPUN_0565</name>
</gene>
<evidence type="ECO:0000313" key="3">
    <source>
        <dbReference type="Proteomes" id="UP000053586"/>
    </source>
</evidence>
<dbReference type="Gene3D" id="3.10.129.10">
    <property type="entry name" value="Hotdog Thioesterase"/>
    <property type="match status" value="1"/>
</dbReference>
<dbReference type="RefSeq" id="WP_006003172.1">
    <property type="nucleotide sequence ID" value="NZ_BAET01000007.1"/>
</dbReference>
<proteinExistence type="predicted"/>
<dbReference type="SUPFAM" id="SSF54637">
    <property type="entry name" value="Thioesterase/thiol ester dehydrase-isomerase"/>
    <property type="match status" value="1"/>
</dbReference>
<sequence>MIKQNTLYKEHLHTLNWLHPKPFVCEWEIQSTHIDHYQHTNNIAYLTRLEKLAWEHSASLGLCFTDYQQLDRAMAITQHELNYHLASHVGDKLMCATWILNCDKKLRLSRQFQYINAVSGRTIFSAKTHFVCVSLRTGMPKKMPEIFQNIYGNAAVTV</sequence>
<dbReference type="Pfam" id="PF13279">
    <property type="entry name" value="4HBT_2"/>
    <property type="match status" value="1"/>
</dbReference>
<dbReference type="Proteomes" id="UP000053586">
    <property type="component" value="Unassembled WGS sequence"/>
</dbReference>
<comment type="caution">
    <text evidence="2">The sequence shown here is derived from an EMBL/GenBank/DDBJ whole genome shotgun (WGS) entry which is preliminary data.</text>
</comment>
<reference evidence="2 3" key="2">
    <citation type="journal article" date="2017" name="Antonie Van Leeuwenhoek">
        <title>Rhizobium rhizosphaerae sp. nov., a novel species isolated from rice rhizosphere.</title>
        <authorList>
            <person name="Zhao J.J."/>
            <person name="Zhang J."/>
            <person name="Zhang R.J."/>
            <person name="Zhang C.W."/>
            <person name="Yin H.Q."/>
            <person name="Zhang X.X."/>
        </authorList>
    </citation>
    <scope>NUCLEOTIDE SEQUENCE [LARGE SCALE GENOMIC DNA]</scope>
    <source>
        <strain evidence="2 3">ACAM 611</strain>
    </source>
</reference>